<dbReference type="RefSeq" id="WP_118229184.1">
    <property type="nucleotide sequence ID" value="NZ_DBFBQU010000018.1"/>
</dbReference>
<name>A0A6H3FAZ8_9BACT</name>
<dbReference type="SUPFAM" id="SSF48452">
    <property type="entry name" value="TPR-like"/>
    <property type="match status" value="2"/>
</dbReference>
<evidence type="ECO:0000256" key="3">
    <source>
        <dbReference type="PROSITE-ProRule" id="PRU00339"/>
    </source>
</evidence>
<dbReference type="InterPro" id="IPR011990">
    <property type="entry name" value="TPR-like_helical_dom_sf"/>
</dbReference>
<feature type="repeat" description="TPR" evidence="3">
    <location>
        <begin position="439"/>
        <end position="472"/>
    </location>
</feature>
<evidence type="ECO:0000256" key="4">
    <source>
        <dbReference type="SAM" id="SignalP"/>
    </source>
</evidence>
<keyword evidence="4" id="KW-0732">Signal</keyword>
<dbReference type="PROSITE" id="PS50005">
    <property type="entry name" value="TPR"/>
    <property type="match status" value="2"/>
</dbReference>
<dbReference type="AlphaFoldDB" id="A0A6H3FAZ8"/>
<proteinExistence type="predicted"/>
<evidence type="ECO:0000313" key="6">
    <source>
        <dbReference type="Proteomes" id="UP000292919"/>
    </source>
</evidence>
<keyword evidence="1" id="KW-0677">Repeat</keyword>
<feature type="repeat" description="TPR" evidence="3">
    <location>
        <begin position="543"/>
        <end position="576"/>
    </location>
</feature>
<dbReference type="Proteomes" id="UP000292919">
    <property type="component" value="Unassembled WGS sequence"/>
</dbReference>
<dbReference type="PANTHER" id="PTHR45586">
    <property type="entry name" value="TPR REPEAT-CONTAINING PROTEIN PA4667"/>
    <property type="match status" value="1"/>
</dbReference>
<dbReference type="SMART" id="SM00028">
    <property type="entry name" value="TPR"/>
    <property type="match status" value="5"/>
</dbReference>
<gene>
    <name evidence="5" type="ORF">EB812_06145</name>
</gene>
<organism evidence="5 6">
    <name type="scientific">Desulfovibrio legallii</name>
    <dbReference type="NCBI Taxonomy" id="571438"/>
    <lineage>
        <taxon>Bacteria</taxon>
        <taxon>Pseudomonadati</taxon>
        <taxon>Thermodesulfobacteriota</taxon>
        <taxon>Desulfovibrionia</taxon>
        <taxon>Desulfovibrionales</taxon>
        <taxon>Desulfovibrionaceae</taxon>
        <taxon>Desulfovibrio</taxon>
    </lineage>
</organism>
<evidence type="ECO:0000256" key="1">
    <source>
        <dbReference type="ARBA" id="ARBA00022737"/>
    </source>
</evidence>
<dbReference type="PROSITE" id="PS51257">
    <property type="entry name" value="PROKAR_LIPOPROTEIN"/>
    <property type="match status" value="1"/>
</dbReference>
<comment type="caution">
    <text evidence="5">The sequence shown here is derived from an EMBL/GenBank/DDBJ whole genome shotgun (WGS) entry which is preliminary data.</text>
</comment>
<protein>
    <submittedName>
        <fullName evidence="5">Tetratricopeptide repeat protein</fullName>
    </submittedName>
</protein>
<reference evidence="5 6" key="1">
    <citation type="submission" date="2018-12" db="EMBL/GenBank/DDBJ databases">
        <title>First genome draft of Desulfovibrio legallis sp. nov.</title>
        <authorList>
            <person name="Ben Dhia O."/>
            <person name="Najjari A."/>
            <person name="Ferjani R."/>
            <person name="Fhoula I."/>
            <person name="Fardeau M.-L."/>
            <person name="Boudabbous A."/>
            <person name="Ouzari H.I."/>
        </authorList>
    </citation>
    <scope>NUCLEOTIDE SEQUENCE [LARGE SCALE GENOMIC DNA]</scope>
    <source>
        <strain evidence="5 6">H1T</strain>
    </source>
</reference>
<dbReference type="InterPro" id="IPR019734">
    <property type="entry name" value="TPR_rpt"/>
</dbReference>
<dbReference type="PANTHER" id="PTHR45586:SF14">
    <property type="entry name" value="TETRATRICOPEPTIDE TPR_2 REPEAT PROTEIN"/>
    <property type="match status" value="1"/>
</dbReference>
<accession>A0A6H3FAZ8</accession>
<feature type="signal peptide" evidence="4">
    <location>
        <begin position="1"/>
        <end position="24"/>
    </location>
</feature>
<dbReference type="InterPro" id="IPR051012">
    <property type="entry name" value="CellSynth/LPSAsmb/PSIAsmb"/>
</dbReference>
<feature type="chain" id="PRO_5026021927" evidence="4">
    <location>
        <begin position="25"/>
        <end position="587"/>
    </location>
</feature>
<dbReference type="Pfam" id="PF13181">
    <property type="entry name" value="TPR_8"/>
    <property type="match status" value="1"/>
</dbReference>
<keyword evidence="6" id="KW-1185">Reference proteome</keyword>
<keyword evidence="2 3" id="KW-0802">TPR repeat</keyword>
<dbReference type="Pfam" id="PF13432">
    <property type="entry name" value="TPR_16"/>
    <property type="match status" value="3"/>
</dbReference>
<dbReference type="EMBL" id="SIXC01000006">
    <property type="protein sequence ID" value="TBH79866.1"/>
    <property type="molecule type" value="Genomic_DNA"/>
</dbReference>
<sequence length="587" mass="64363">MKRKHLALLCALVLVTLAPFSLLGCGGCAGSRHEGEGAKDQTTATDTAAPAASHVKAAQARAPEALSPDALDTYAFLVYAHGLNNEDESALAAAAPLMSRARMPAGIWLEGGVWLVSRKSPVAVPYLDAALLTWPEDMSLNLLHAEALADQGQAARGVALMRAYLKKHPKSLDARLELALLLVKDKQFTEAGELLDAIPEQQRTPLVDYYHARALLGMDRPDAAVPYLQKAVKKAPDFVEALAELAFVYEQRGNLPAARAAYEKLLKLDFSPQDVLLRLIHISLRLNQPERALKYMRQGPDTPPFRLTVASMLMDSRHYLQAERLLKQLAAQGNAPDEVYLLLADLTYAQRRELDVALAWLDHIPAKSKAAGRATLLRAQLQAEAGQNEAALATVRARRKTADAPELCDAEIRLLARLKRMPEALLAAKTGAALWPDQAELAFLLGSVLDESGDKKAAMEIMEKVIALQPDNFQALNYVGYTLAEQGRDLDRALQLLGRADELSPNQSYIIDSLAWALFKSGRLEEALTQIRRAVKLGERIDPSIWEHYGDIAARLGLKDEARTAYSKALELKPANAEALRQRLSQL</sequence>
<evidence type="ECO:0000313" key="5">
    <source>
        <dbReference type="EMBL" id="TBH79866.1"/>
    </source>
</evidence>
<dbReference type="Gene3D" id="1.25.40.10">
    <property type="entry name" value="Tetratricopeptide repeat domain"/>
    <property type="match status" value="3"/>
</dbReference>
<evidence type="ECO:0000256" key="2">
    <source>
        <dbReference type="ARBA" id="ARBA00022803"/>
    </source>
</evidence>